<protein>
    <submittedName>
        <fullName evidence="3">Uncharacterized protein LOC109485486</fullName>
    </submittedName>
</protein>
<accession>A0A6P5ARU7</accession>
<evidence type="ECO:0000256" key="1">
    <source>
        <dbReference type="SAM" id="SignalP"/>
    </source>
</evidence>
<dbReference type="RefSeq" id="XP_019644716.1">
    <property type="nucleotide sequence ID" value="XM_019789157.1"/>
</dbReference>
<dbReference type="OrthoDB" id="9998510at2759"/>
<dbReference type="GeneID" id="109485486"/>
<dbReference type="KEGG" id="bbel:109485486"/>
<keyword evidence="1" id="KW-0732">Signal</keyword>
<feature type="signal peptide" evidence="1">
    <location>
        <begin position="1"/>
        <end position="19"/>
    </location>
</feature>
<sequence>MVGCGVLSFVFVIFVPVLTSGCTDTEYYNYYDELAQSICTAASGRPAFVFALRRDCSGIAPTCHNICLSARADMRAVVSSGSTAECFDAVNIAKNRPSLLPNPTSHQPDAGRVGLVTYRYHQGGCTWTPNHCGPNYCCCRLR</sequence>
<name>A0A6P5ARU7_BRABE</name>
<evidence type="ECO:0000313" key="3">
    <source>
        <dbReference type="RefSeq" id="XP_019644716.1"/>
    </source>
</evidence>
<dbReference type="AlphaFoldDB" id="A0A6P5ARU7"/>
<evidence type="ECO:0000313" key="2">
    <source>
        <dbReference type="Proteomes" id="UP000515135"/>
    </source>
</evidence>
<keyword evidence="2" id="KW-1185">Reference proteome</keyword>
<dbReference type="Proteomes" id="UP000515135">
    <property type="component" value="Unplaced"/>
</dbReference>
<organism evidence="2 3">
    <name type="scientific">Branchiostoma belcheri</name>
    <name type="common">Amphioxus</name>
    <dbReference type="NCBI Taxonomy" id="7741"/>
    <lineage>
        <taxon>Eukaryota</taxon>
        <taxon>Metazoa</taxon>
        <taxon>Chordata</taxon>
        <taxon>Cephalochordata</taxon>
        <taxon>Leptocardii</taxon>
        <taxon>Amphioxiformes</taxon>
        <taxon>Branchiostomatidae</taxon>
        <taxon>Branchiostoma</taxon>
    </lineage>
</organism>
<gene>
    <name evidence="3" type="primary">LOC109485486</name>
</gene>
<reference evidence="3" key="1">
    <citation type="submission" date="2025-08" db="UniProtKB">
        <authorList>
            <consortium name="RefSeq"/>
        </authorList>
    </citation>
    <scope>IDENTIFICATION</scope>
    <source>
        <tissue evidence="3">Gonad</tissue>
    </source>
</reference>
<proteinExistence type="predicted"/>
<feature type="chain" id="PRO_5027828602" evidence="1">
    <location>
        <begin position="20"/>
        <end position="142"/>
    </location>
</feature>